<reference evidence="8 9" key="1">
    <citation type="journal article" date="2023" name="G3 (Bethesda)">
        <title>A chromosome-length genome assembly and annotation of blackberry (Rubus argutus, cv. 'Hillquist').</title>
        <authorList>
            <person name="Bruna T."/>
            <person name="Aryal R."/>
            <person name="Dudchenko O."/>
            <person name="Sargent D.J."/>
            <person name="Mead D."/>
            <person name="Buti M."/>
            <person name="Cavallini A."/>
            <person name="Hytonen T."/>
            <person name="Andres J."/>
            <person name="Pham M."/>
            <person name="Weisz D."/>
            <person name="Mascagni F."/>
            <person name="Usai G."/>
            <person name="Natali L."/>
            <person name="Bassil N."/>
            <person name="Fernandez G.E."/>
            <person name="Lomsadze A."/>
            <person name="Armour M."/>
            <person name="Olukolu B."/>
            <person name="Poorten T."/>
            <person name="Britton C."/>
            <person name="Davik J."/>
            <person name="Ashrafi H."/>
            <person name="Aiden E.L."/>
            <person name="Borodovsky M."/>
            <person name="Worthington M."/>
        </authorList>
    </citation>
    <scope>NUCLEOTIDE SEQUENCE [LARGE SCALE GENOMIC DNA]</scope>
    <source>
        <strain evidence="8">PI 553951</strain>
    </source>
</reference>
<feature type="compositionally biased region" description="Polar residues" evidence="6">
    <location>
        <begin position="714"/>
        <end position="726"/>
    </location>
</feature>
<dbReference type="InterPro" id="IPR049914">
    <property type="entry name" value="PHD1-3/5-6"/>
</dbReference>
<dbReference type="Gene3D" id="3.30.40.10">
    <property type="entry name" value="Zinc/RING finger domain, C3HC4 (zinc finger)"/>
    <property type="match status" value="1"/>
</dbReference>
<dbReference type="PANTHER" id="PTHR33304:SF36">
    <property type="entry name" value="GB|AAF26970.1-RELATED"/>
    <property type="match status" value="1"/>
</dbReference>
<dbReference type="Proteomes" id="UP001457282">
    <property type="component" value="Unassembled WGS sequence"/>
</dbReference>
<feature type="region of interest" description="Disordered" evidence="6">
    <location>
        <begin position="288"/>
        <end position="364"/>
    </location>
</feature>
<proteinExistence type="predicted"/>
<keyword evidence="2" id="KW-0863">Zinc-finger</keyword>
<dbReference type="PANTHER" id="PTHR33304">
    <property type="match status" value="1"/>
</dbReference>
<keyword evidence="9" id="KW-1185">Reference proteome</keyword>
<feature type="compositionally biased region" description="Polar residues" evidence="6">
    <location>
        <begin position="334"/>
        <end position="351"/>
    </location>
</feature>
<feature type="region of interest" description="Disordered" evidence="6">
    <location>
        <begin position="709"/>
        <end position="775"/>
    </location>
</feature>
<sequence length="775" mass="86184">MSLFLFPAIACNGSVEILDKDSCSQFCDGFLAHLPEKVRHKVLEYTQLMPNVLPCTMLPSCNVWEEIFQNESPTIKDIALFFFPGNFERSKEQYFSLVRVLEMQDLVLRSLINGVNLLIFSSKRLHLDSCGLKMKSFLWGLYCPLQLTHDSQAHSRFAYIPLFQGTPCDICGGFTDGGIAFEEVIVTCSNCRLAREHVYCMRANLSHCNWDKWVCESCTKGDGMLSSKFSIKGDPLSADLAYYDGMHSASPSKSRNYSGWRAHSRRQKAVMSGKVKYISHEEVKQLYSADTKSTSPQKASVGFKTAAPKSPLSRVKTSSENMIRPRRGRPPKMQSISISEKGSPISMSGSMTRPRRGRPPKMQSISKINQQASEILKHSQEERASGPHTKGHIIEEQPIDASVLYWGVESSSRKKVKEQNKVSCTPSPSPSRHSSLNMSSGGITSAVENNHSDGEERDLLNKLSSLHLNRLYLPALHATWKGGFIIFDADTPAQFIGGFQAQPPCKVRRKAYEFSKKMPPVLRANLLPRSHLWADPFQDECPELEDVALYFFPDDNIVSSKESYASLFEVMDTKNSVMRIYFDGVDAVDLLIFTSKQLRLDLPNTDTSPKAENFLWGIFCPKSNCQADMDDSGNTADMEVDMVGGKMVGTVDVVVSKDSSTPCGSSEPIMTAVQQLLTITKMDHSSYQAKIRALDSAIKQLLGVQSEELKDTDTSASSAMKTTHGLQQVKLEKDEDETSVETDEKRLLYPPRFPQPSPQSGAGSSDGIVGARLQL</sequence>
<evidence type="ECO:0000256" key="6">
    <source>
        <dbReference type="SAM" id="MobiDB-lite"/>
    </source>
</evidence>
<dbReference type="EMBL" id="JBEDUW010000005">
    <property type="protein sequence ID" value="KAK9926118.1"/>
    <property type="molecule type" value="Genomic_DNA"/>
</dbReference>
<organism evidence="8 9">
    <name type="scientific">Rubus argutus</name>
    <name type="common">Southern blackberry</name>
    <dbReference type="NCBI Taxonomy" id="59490"/>
    <lineage>
        <taxon>Eukaryota</taxon>
        <taxon>Viridiplantae</taxon>
        <taxon>Streptophyta</taxon>
        <taxon>Embryophyta</taxon>
        <taxon>Tracheophyta</taxon>
        <taxon>Spermatophyta</taxon>
        <taxon>Magnoliopsida</taxon>
        <taxon>eudicotyledons</taxon>
        <taxon>Gunneridae</taxon>
        <taxon>Pentapetalae</taxon>
        <taxon>rosids</taxon>
        <taxon>fabids</taxon>
        <taxon>Rosales</taxon>
        <taxon>Rosaceae</taxon>
        <taxon>Rosoideae</taxon>
        <taxon>Rosoideae incertae sedis</taxon>
        <taxon>Rubus</taxon>
    </lineage>
</organism>
<dbReference type="AlphaFoldDB" id="A0AAW1WPJ9"/>
<feature type="compositionally biased region" description="Polar residues" evidence="6">
    <location>
        <begin position="421"/>
        <end position="449"/>
    </location>
</feature>
<dbReference type="GO" id="GO:0008270">
    <property type="term" value="F:zinc ion binding"/>
    <property type="evidence" value="ECO:0007669"/>
    <property type="project" value="UniProtKB-KW"/>
</dbReference>
<evidence type="ECO:0000313" key="9">
    <source>
        <dbReference type="Proteomes" id="UP001457282"/>
    </source>
</evidence>
<dbReference type="GO" id="GO:0034244">
    <property type="term" value="P:negative regulation of transcription elongation by RNA polymerase II"/>
    <property type="evidence" value="ECO:0007669"/>
    <property type="project" value="InterPro"/>
</dbReference>
<keyword evidence="5" id="KW-0804">Transcription</keyword>
<evidence type="ECO:0000259" key="7">
    <source>
        <dbReference type="Pfam" id="PF23121"/>
    </source>
</evidence>
<dbReference type="Pfam" id="PF23121">
    <property type="entry name" value="SPOC_AIPP2"/>
    <property type="match status" value="2"/>
</dbReference>
<feature type="domain" description="AIPP2-like SPOC-like" evidence="7">
    <location>
        <begin position="480"/>
        <end position="619"/>
    </location>
</feature>
<gene>
    <name evidence="8" type="ORF">M0R45_023364</name>
</gene>
<evidence type="ECO:0000256" key="1">
    <source>
        <dbReference type="ARBA" id="ARBA00022723"/>
    </source>
</evidence>
<keyword evidence="3" id="KW-0862">Zinc</keyword>
<evidence type="ECO:0000256" key="5">
    <source>
        <dbReference type="ARBA" id="ARBA00023163"/>
    </source>
</evidence>
<dbReference type="InterPro" id="IPR013083">
    <property type="entry name" value="Znf_RING/FYVE/PHD"/>
</dbReference>
<feature type="domain" description="AIPP2-like SPOC-like" evidence="7">
    <location>
        <begin position="12"/>
        <end position="142"/>
    </location>
</feature>
<comment type="caution">
    <text evidence="8">The sequence shown here is derived from an EMBL/GenBank/DDBJ whole genome shotgun (WGS) entry which is preliminary data.</text>
</comment>
<evidence type="ECO:0000256" key="3">
    <source>
        <dbReference type="ARBA" id="ARBA00022833"/>
    </source>
</evidence>
<feature type="compositionally biased region" description="Polar residues" evidence="6">
    <location>
        <begin position="288"/>
        <end position="298"/>
    </location>
</feature>
<dbReference type="InterPro" id="IPR056280">
    <property type="entry name" value="AIPP2-like_SPOC"/>
</dbReference>
<accession>A0AAW1WPJ9</accession>
<feature type="region of interest" description="Disordered" evidence="6">
    <location>
        <begin position="415"/>
        <end position="453"/>
    </location>
</feature>
<name>A0AAW1WPJ9_RUBAR</name>
<keyword evidence="1" id="KW-0479">Metal-binding</keyword>
<dbReference type="InterPro" id="IPR011011">
    <property type="entry name" value="Znf_FYVE_PHD"/>
</dbReference>
<evidence type="ECO:0000256" key="4">
    <source>
        <dbReference type="ARBA" id="ARBA00023015"/>
    </source>
</evidence>
<evidence type="ECO:0000256" key="2">
    <source>
        <dbReference type="ARBA" id="ARBA00022771"/>
    </source>
</evidence>
<dbReference type="SUPFAM" id="SSF57903">
    <property type="entry name" value="FYVE/PHD zinc finger"/>
    <property type="match status" value="1"/>
</dbReference>
<keyword evidence="4" id="KW-0805">Transcription regulation</keyword>
<protein>
    <recommendedName>
        <fullName evidence="7">AIPP2-like SPOC-like domain-containing protein</fullName>
    </recommendedName>
</protein>
<dbReference type="GO" id="GO:0140566">
    <property type="term" value="F:histone reader activity"/>
    <property type="evidence" value="ECO:0007669"/>
    <property type="project" value="InterPro"/>
</dbReference>
<evidence type="ECO:0000313" key="8">
    <source>
        <dbReference type="EMBL" id="KAK9926118.1"/>
    </source>
</evidence>